<name>A0AAD5RLF5_9PEZI</name>
<evidence type="ECO:0000256" key="1">
    <source>
        <dbReference type="SAM" id="MobiDB-lite"/>
    </source>
</evidence>
<protein>
    <submittedName>
        <fullName evidence="2">Uncharacterized protein</fullName>
    </submittedName>
</protein>
<comment type="caution">
    <text evidence="2">The sequence shown here is derived from an EMBL/GenBank/DDBJ whole genome shotgun (WGS) entry which is preliminary data.</text>
</comment>
<evidence type="ECO:0000313" key="3">
    <source>
        <dbReference type="Proteomes" id="UP001201980"/>
    </source>
</evidence>
<sequence>MVNVSFGPKGRSAATNEAILCKIHRENTRRRPDLCPFAVWKTGMQQIVLHFLCEKIDDINVAYGKDEQSRGHRWGEGMDLADMKSHKEKVEGVLTTLQLTGMVNRLLRDTMVPEDRIEYVLSRWQQPRNEIPLEQKWRDAEEELLQGMKGEAKGRYAYHSYGGGEKQRGDLSPSEVVVRLEVDAGNEDGGEDEVPLPNKRRKTLPEQDTSSAPLSSPAPAPTRPRGRPRKTPSPSATPSILSKPPLDIQRAFNLPAAQAALCTSDPTKLPGDVMGQLYKRSSEMYKGRGRPKKPLASWIPEVERTLPSIPPEGYIWVCRGDRDERGKLGWDLLRSTHTNQASATPVQNGGGSGGVGDDGGGS</sequence>
<feature type="compositionally biased region" description="Acidic residues" evidence="1">
    <location>
        <begin position="184"/>
        <end position="194"/>
    </location>
</feature>
<reference evidence="2" key="1">
    <citation type="submission" date="2022-07" db="EMBL/GenBank/DDBJ databases">
        <title>Draft genome sequence of Zalerion maritima ATCC 34329, a (micro)plastics degrading marine fungus.</title>
        <authorList>
            <person name="Paco A."/>
            <person name="Goncalves M.F.M."/>
            <person name="Rocha-Santos T.A.P."/>
            <person name="Alves A."/>
        </authorList>
    </citation>
    <scope>NUCLEOTIDE SEQUENCE</scope>
    <source>
        <strain evidence="2">ATCC 34329</strain>
    </source>
</reference>
<dbReference type="Proteomes" id="UP001201980">
    <property type="component" value="Unassembled WGS sequence"/>
</dbReference>
<feature type="compositionally biased region" description="Gly residues" evidence="1">
    <location>
        <begin position="348"/>
        <end position="362"/>
    </location>
</feature>
<proteinExistence type="predicted"/>
<accession>A0AAD5RLF5</accession>
<keyword evidence="3" id="KW-1185">Reference proteome</keyword>
<organism evidence="2 3">
    <name type="scientific">Zalerion maritima</name>
    <dbReference type="NCBI Taxonomy" id="339359"/>
    <lineage>
        <taxon>Eukaryota</taxon>
        <taxon>Fungi</taxon>
        <taxon>Dikarya</taxon>
        <taxon>Ascomycota</taxon>
        <taxon>Pezizomycotina</taxon>
        <taxon>Sordariomycetes</taxon>
        <taxon>Lulworthiomycetidae</taxon>
        <taxon>Lulworthiales</taxon>
        <taxon>Lulworthiaceae</taxon>
        <taxon>Zalerion</taxon>
    </lineage>
</organism>
<feature type="region of interest" description="Disordered" evidence="1">
    <location>
        <begin position="182"/>
        <end position="243"/>
    </location>
</feature>
<feature type="region of interest" description="Disordered" evidence="1">
    <location>
        <begin position="336"/>
        <end position="362"/>
    </location>
</feature>
<dbReference type="EMBL" id="JAKWBI020000261">
    <property type="protein sequence ID" value="KAJ2897677.1"/>
    <property type="molecule type" value="Genomic_DNA"/>
</dbReference>
<feature type="compositionally biased region" description="Polar residues" evidence="1">
    <location>
        <begin position="336"/>
        <end position="347"/>
    </location>
</feature>
<gene>
    <name evidence="2" type="ORF">MKZ38_004502</name>
</gene>
<dbReference type="AlphaFoldDB" id="A0AAD5RLF5"/>
<evidence type="ECO:0000313" key="2">
    <source>
        <dbReference type="EMBL" id="KAJ2897677.1"/>
    </source>
</evidence>